<keyword evidence="3" id="KW-0479">Metal-binding</keyword>
<dbReference type="InterPro" id="IPR000086">
    <property type="entry name" value="NUDIX_hydrolase_dom"/>
</dbReference>
<evidence type="ECO:0000313" key="8">
    <source>
        <dbReference type="EMBL" id="ALO41767.1"/>
    </source>
</evidence>
<evidence type="ECO:0000256" key="4">
    <source>
        <dbReference type="ARBA" id="ARBA00022801"/>
    </source>
</evidence>
<accession>A0A0S2JZW9</accession>
<keyword evidence="4" id="KW-0378">Hydrolase</keyword>
<evidence type="ECO:0000259" key="7">
    <source>
        <dbReference type="PROSITE" id="PS51462"/>
    </source>
</evidence>
<evidence type="ECO:0000256" key="1">
    <source>
        <dbReference type="ARBA" id="ARBA00001936"/>
    </source>
</evidence>
<gene>
    <name evidence="8" type="ORF">PP2015_1253</name>
</gene>
<reference evidence="8 9" key="1">
    <citation type="submission" date="2015-11" db="EMBL/GenBank/DDBJ databases">
        <authorList>
            <person name="Zhang Y."/>
            <person name="Guo Z."/>
        </authorList>
    </citation>
    <scope>NUCLEOTIDE SEQUENCE [LARGE SCALE GENOMIC DNA]</scope>
    <source>
        <strain evidence="8 9">KCTC 12086</strain>
    </source>
</reference>
<protein>
    <submittedName>
        <fullName evidence="8">NUDIX domain-containing protein</fullName>
    </submittedName>
</protein>
<dbReference type="GO" id="GO:0010945">
    <property type="term" value="F:coenzyme A diphosphatase activity"/>
    <property type="evidence" value="ECO:0007669"/>
    <property type="project" value="InterPro"/>
</dbReference>
<keyword evidence="9" id="KW-1185">Reference proteome</keyword>
<comment type="cofactor">
    <cofactor evidence="2">
        <name>Mg(2+)</name>
        <dbReference type="ChEBI" id="CHEBI:18420"/>
    </cofactor>
</comment>
<evidence type="ECO:0000256" key="3">
    <source>
        <dbReference type="ARBA" id="ARBA00022723"/>
    </source>
</evidence>
<dbReference type="NCBIfam" id="NF007980">
    <property type="entry name" value="PRK10707.1"/>
    <property type="match status" value="1"/>
</dbReference>
<dbReference type="PANTHER" id="PTHR12992:SF11">
    <property type="entry name" value="MITOCHONDRIAL COENZYME A DIPHOSPHATASE NUDT8"/>
    <property type="match status" value="1"/>
</dbReference>
<dbReference type="Pfam" id="PF00293">
    <property type="entry name" value="NUDIX"/>
    <property type="match status" value="1"/>
</dbReference>
<dbReference type="AlphaFoldDB" id="A0A0S2JZW9"/>
<dbReference type="RefSeq" id="WP_083496534.1">
    <property type="nucleotide sequence ID" value="NZ_CP013187.1"/>
</dbReference>
<dbReference type="InterPro" id="IPR015797">
    <property type="entry name" value="NUDIX_hydrolase-like_dom_sf"/>
</dbReference>
<dbReference type="GO" id="GO:0046872">
    <property type="term" value="F:metal ion binding"/>
    <property type="evidence" value="ECO:0007669"/>
    <property type="project" value="UniProtKB-KW"/>
</dbReference>
<evidence type="ECO:0000256" key="2">
    <source>
        <dbReference type="ARBA" id="ARBA00001946"/>
    </source>
</evidence>
<dbReference type="PANTHER" id="PTHR12992">
    <property type="entry name" value="NUDIX HYDROLASE"/>
    <property type="match status" value="1"/>
</dbReference>
<dbReference type="KEGG" id="pphe:PP2015_1253"/>
<dbReference type="PROSITE" id="PS51462">
    <property type="entry name" value="NUDIX"/>
    <property type="match status" value="1"/>
</dbReference>
<evidence type="ECO:0000313" key="9">
    <source>
        <dbReference type="Proteomes" id="UP000061457"/>
    </source>
</evidence>
<organism evidence="8 9">
    <name type="scientific">Pseudoalteromonas phenolica</name>
    <dbReference type="NCBI Taxonomy" id="161398"/>
    <lineage>
        <taxon>Bacteria</taxon>
        <taxon>Pseudomonadati</taxon>
        <taxon>Pseudomonadota</taxon>
        <taxon>Gammaproteobacteria</taxon>
        <taxon>Alteromonadales</taxon>
        <taxon>Pseudoalteromonadaceae</taxon>
        <taxon>Pseudoalteromonas</taxon>
    </lineage>
</organism>
<dbReference type="SUPFAM" id="SSF55811">
    <property type="entry name" value="Nudix"/>
    <property type="match status" value="1"/>
</dbReference>
<name>A0A0S2JZW9_9GAMM</name>
<dbReference type="PATRIC" id="fig|161398.10.peg.1275"/>
<dbReference type="EMBL" id="CP013187">
    <property type="protein sequence ID" value="ALO41767.1"/>
    <property type="molecule type" value="Genomic_DNA"/>
</dbReference>
<evidence type="ECO:0000256" key="6">
    <source>
        <dbReference type="ARBA" id="ARBA00023211"/>
    </source>
</evidence>
<keyword evidence="5" id="KW-0460">Magnesium</keyword>
<comment type="cofactor">
    <cofactor evidence="1">
        <name>Mn(2+)</name>
        <dbReference type="ChEBI" id="CHEBI:29035"/>
    </cofactor>
</comment>
<sequence length="186" mass="20785">MKLSDIVCKFNLSAPLIDSAHFENTRASAVLLPLLEVDNKAALLFCKRAAYLKHHPSQICFPGGKFEQFDPSLQATAIRETNEELGICPSHINSIGQLPTHNTLTGFTISPIVATLQSHASWHTDSDEVERVFTISLERLFDEKNWRSIEVQLGGKDRKFDIFPTEHGLLWGATAKLVKNFAQLVN</sequence>
<evidence type="ECO:0000256" key="5">
    <source>
        <dbReference type="ARBA" id="ARBA00022842"/>
    </source>
</evidence>
<dbReference type="STRING" id="161398.PP2015_1253"/>
<dbReference type="OrthoDB" id="9802805at2"/>
<proteinExistence type="predicted"/>
<feature type="domain" description="Nudix hydrolase" evidence="7">
    <location>
        <begin position="24"/>
        <end position="157"/>
    </location>
</feature>
<dbReference type="Proteomes" id="UP000061457">
    <property type="component" value="Chromosome I"/>
</dbReference>
<dbReference type="Gene3D" id="3.90.79.10">
    <property type="entry name" value="Nucleoside Triphosphate Pyrophosphohydrolase"/>
    <property type="match status" value="1"/>
</dbReference>
<keyword evidence="6" id="KW-0464">Manganese</keyword>
<dbReference type="InterPro" id="IPR045121">
    <property type="entry name" value="CoAse"/>
</dbReference>
<dbReference type="CDD" id="cd03426">
    <property type="entry name" value="NUDIX_CoAse_Nudt7"/>
    <property type="match status" value="1"/>
</dbReference>